<protein>
    <recommendedName>
        <fullName evidence="3">FAD linked oxidase N-terminal domain-containing protein</fullName>
    </recommendedName>
</protein>
<gene>
    <name evidence="1" type="ORF">EDB81DRAFT_768446</name>
</gene>
<keyword evidence="2" id="KW-1185">Reference proteome</keyword>
<dbReference type="GO" id="GO:0050660">
    <property type="term" value="F:flavin adenine dinucleotide binding"/>
    <property type="evidence" value="ECO:0007669"/>
    <property type="project" value="InterPro"/>
</dbReference>
<dbReference type="SUPFAM" id="SSF56176">
    <property type="entry name" value="FAD-binding/transporter-associated domain-like"/>
    <property type="match status" value="1"/>
</dbReference>
<proteinExistence type="predicted"/>
<organism evidence="1 2">
    <name type="scientific">Dactylonectria macrodidyma</name>
    <dbReference type="NCBI Taxonomy" id="307937"/>
    <lineage>
        <taxon>Eukaryota</taxon>
        <taxon>Fungi</taxon>
        <taxon>Dikarya</taxon>
        <taxon>Ascomycota</taxon>
        <taxon>Pezizomycotina</taxon>
        <taxon>Sordariomycetes</taxon>
        <taxon>Hypocreomycetidae</taxon>
        <taxon>Hypocreales</taxon>
        <taxon>Nectriaceae</taxon>
        <taxon>Dactylonectria</taxon>
    </lineage>
</organism>
<name>A0A9P9IA28_9HYPO</name>
<dbReference type="OrthoDB" id="2151789at2759"/>
<dbReference type="EMBL" id="JAGMUV010000039">
    <property type="protein sequence ID" value="KAH7112055.1"/>
    <property type="molecule type" value="Genomic_DNA"/>
</dbReference>
<dbReference type="InterPro" id="IPR036318">
    <property type="entry name" value="FAD-bd_PCMH-like_sf"/>
</dbReference>
<dbReference type="Gene3D" id="3.30.465.10">
    <property type="match status" value="1"/>
</dbReference>
<sequence length="127" mass="13944">MSFTQEQTRNEDRDDGPAEGLVAAACASASKVCADTDRVSSTCQVLKKTHPHITLLPDDAGYTNETEVSWSTNAWLKTACVFVPKNAQDLSYAVKLFERDRMLFAMRGGGHMPDFSTSSQLSISTDY</sequence>
<dbReference type="InterPro" id="IPR016169">
    <property type="entry name" value="FAD-bd_PCMH_sub2"/>
</dbReference>
<reference evidence="1" key="1">
    <citation type="journal article" date="2021" name="Nat. Commun.">
        <title>Genetic determinants of endophytism in the Arabidopsis root mycobiome.</title>
        <authorList>
            <person name="Mesny F."/>
            <person name="Miyauchi S."/>
            <person name="Thiergart T."/>
            <person name="Pickel B."/>
            <person name="Atanasova L."/>
            <person name="Karlsson M."/>
            <person name="Huettel B."/>
            <person name="Barry K.W."/>
            <person name="Haridas S."/>
            <person name="Chen C."/>
            <person name="Bauer D."/>
            <person name="Andreopoulos W."/>
            <person name="Pangilinan J."/>
            <person name="LaButti K."/>
            <person name="Riley R."/>
            <person name="Lipzen A."/>
            <person name="Clum A."/>
            <person name="Drula E."/>
            <person name="Henrissat B."/>
            <person name="Kohler A."/>
            <person name="Grigoriev I.V."/>
            <person name="Martin F.M."/>
            <person name="Hacquard S."/>
        </authorList>
    </citation>
    <scope>NUCLEOTIDE SEQUENCE</scope>
    <source>
        <strain evidence="1">MPI-CAGE-AT-0147</strain>
    </source>
</reference>
<accession>A0A9P9IA28</accession>
<comment type="caution">
    <text evidence="1">The sequence shown here is derived from an EMBL/GenBank/DDBJ whole genome shotgun (WGS) entry which is preliminary data.</text>
</comment>
<evidence type="ECO:0000313" key="1">
    <source>
        <dbReference type="EMBL" id="KAH7112055.1"/>
    </source>
</evidence>
<evidence type="ECO:0000313" key="2">
    <source>
        <dbReference type="Proteomes" id="UP000738349"/>
    </source>
</evidence>
<dbReference type="AlphaFoldDB" id="A0A9P9IA28"/>
<dbReference type="Proteomes" id="UP000738349">
    <property type="component" value="Unassembled WGS sequence"/>
</dbReference>
<evidence type="ECO:0008006" key="3">
    <source>
        <dbReference type="Google" id="ProtNLM"/>
    </source>
</evidence>